<dbReference type="Gene3D" id="3.40.50.300">
    <property type="entry name" value="P-loop containing nucleotide triphosphate hydrolases"/>
    <property type="match status" value="1"/>
</dbReference>
<dbReference type="EMBL" id="FODE01000030">
    <property type="protein sequence ID" value="SEO04002.1"/>
    <property type="molecule type" value="Genomic_DNA"/>
</dbReference>
<evidence type="ECO:0000313" key="4">
    <source>
        <dbReference type="Proteomes" id="UP000199054"/>
    </source>
</evidence>
<dbReference type="AlphaFoldDB" id="A0A1H8LFL7"/>
<name>A0A1H8LFL7_9RHOB</name>
<dbReference type="RefSeq" id="WP_244519297.1">
    <property type="nucleotide sequence ID" value="NZ_CP067124.1"/>
</dbReference>
<feature type="domain" description="ATPase AAA-type core" evidence="2">
    <location>
        <begin position="318"/>
        <end position="451"/>
    </location>
</feature>
<dbReference type="STRING" id="34002.SAMN04489859_103033"/>
<dbReference type="GO" id="GO:0005524">
    <property type="term" value="F:ATP binding"/>
    <property type="evidence" value="ECO:0007669"/>
    <property type="project" value="InterPro"/>
</dbReference>
<organism evidence="3 4">
    <name type="scientific">Paracoccus alcaliphilus</name>
    <dbReference type="NCBI Taxonomy" id="34002"/>
    <lineage>
        <taxon>Bacteria</taxon>
        <taxon>Pseudomonadati</taxon>
        <taxon>Pseudomonadota</taxon>
        <taxon>Alphaproteobacteria</taxon>
        <taxon>Rhodobacterales</taxon>
        <taxon>Paracoccaceae</taxon>
        <taxon>Paracoccus</taxon>
    </lineage>
</organism>
<feature type="region of interest" description="Disordered" evidence="1">
    <location>
        <begin position="35"/>
        <end position="61"/>
    </location>
</feature>
<keyword evidence="4" id="KW-1185">Reference proteome</keyword>
<proteinExistence type="predicted"/>
<dbReference type="InterPro" id="IPR027417">
    <property type="entry name" value="P-loop_NTPase"/>
</dbReference>
<dbReference type="Proteomes" id="UP000199054">
    <property type="component" value="Unassembled WGS sequence"/>
</dbReference>
<dbReference type="GO" id="GO:0016887">
    <property type="term" value="F:ATP hydrolysis activity"/>
    <property type="evidence" value="ECO:0007669"/>
    <property type="project" value="InterPro"/>
</dbReference>
<dbReference type="SUPFAM" id="SSF52540">
    <property type="entry name" value="P-loop containing nucleoside triphosphate hydrolases"/>
    <property type="match status" value="1"/>
</dbReference>
<dbReference type="Pfam" id="PF00004">
    <property type="entry name" value="AAA"/>
    <property type="match status" value="1"/>
</dbReference>
<dbReference type="InterPro" id="IPR003959">
    <property type="entry name" value="ATPase_AAA_core"/>
</dbReference>
<evidence type="ECO:0000256" key="1">
    <source>
        <dbReference type="SAM" id="MobiDB-lite"/>
    </source>
</evidence>
<protein>
    <submittedName>
        <fullName evidence="3">ATPase family associated with various cellular activities (AAA)</fullName>
    </submittedName>
</protein>
<evidence type="ECO:0000259" key="2">
    <source>
        <dbReference type="Pfam" id="PF00004"/>
    </source>
</evidence>
<evidence type="ECO:0000313" key="3">
    <source>
        <dbReference type="EMBL" id="SEO04002.1"/>
    </source>
</evidence>
<gene>
    <name evidence="3" type="ORF">SAMN04489859_103033</name>
</gene>
<accession>A0A1H8LFL7</accession>
<reference evidence="3 4" key="1">
    <citation type="submission" date="2016-10" db="EMBL/GenBank/DDBJ databases">
        <authorList>
            <person name="de Groot N.N."/>
        </authorList>
    </citation>
    <scope>NUCLEOTIDE SEQUENCE [LARGE SCALE GENOMIC DNA]</scope>
    <source>
        <strain evidence="3 4">DSM 8512</strain>
    </source>
</reference>
<sequence>MNARNEMELPEDRIRAYYPQALSLLTAFDHAPRFGQQAKPQVAERSPGVPSTSRFRPTTPGLAARPVARADGVHLLERIENAGGDELLTPAAATMARVLRRATAIALAVADEVAARSGAVELKRINLESRLPAERHREFAELLAVESLAALSVCANAIAFLLAEHAGSETIEGISADEIVTDNPLAALQGALWELDQNLARHARDDKSLLATALAWAEAMSAAVAVRGENAPRIAAFTGASWRVDGDDLPIAGFAPAVKSRGTPLSMSFKKPEEVVGNAIAKHQAMRLARMMVAYDFDRKMNPFVELGGFIFTFLGDGRPGTGKTTLIQMMAGMLNDYCQVAGYDFRYRNLSVDNIDSYQGKSGQNARAFINAVIDPSVIGFGTIDDIDQIAGRRGDRQSSSGQQEITAVLMEAFAGASTVVRGNCAFGMFSNHAENIDDALRQRAGARFLIDGPKTQADYIDILALLLGSRHDIPVGEHDLMRAQALQRAVAESYEGHSRPAEPGLARVFDQVNRQFGALDTLADLGSYLHAIAEAEPRFTGRAVKNITDAVKARAMDFDMPDDWFDRPEPFMHQPYPRKLEMIAALRKPVTVAMVVQEINRYADSEFRYAEGADESAIEDAVRNMERMAEAKRRFEGGR</sequence>